<evidence type="ECO:0000259" key="7">
    <source>
        <dbReference type="Pfam" id="PF01979"/>
    </source>
</evidence>
<feature type="domain" description="Adenine deaminase C-terminal" evidence="8">
    <location>
        <begin position="391"/>
        <end position="552"/>
    </location>
</feature>
<dbReference type="PANTHER" id="PTHR11113">
    <property type="entry name" value="N-ACETYLGLUCOSAMINE-6-PHOSPHATE DEACETYLASE"/>
    <property type="match status" value="1"/>
</dbReference>
<evidence type="ECO:0000256" key="5">
    <source>
        <dbReference type="ARBA" id="ARBA00047720"/>
    </source>
</evidence>
<dbReference type="InterPro" id="IPR026912">
    <property type="entry name" value="Adenine_deam_C"/>
</dbReference>
<dbReference type="GO" id="GO:0006146">
    <property type="term" value="P:adenine catabolic process"/>
    <property type="evidence" value="ECO:0007669"/>
    <property type="project" value="InterPro"/>
</dbReference>
<evidence type="ECO:0000256" key="6">
    <source>
        <dbReference type="HAMAP-Rule" id="MF_01518"/>
    </source>
</evidence>
<accession>A0A7H1BG45</accession>
<keyword evidence="3 6" id="KW-0378">Hydrolase</keyword>
<evidence type="ECO:0000256" key="3">
    <source>
        <dbReference type="ARBA" id="ARBA00022801"/>
    </source>
</evidence>
<comment type="similarity">
    <text evidence="1 6">Belongs to the metallo-dependent hydrolases superfamily. Adenine deaminase family.</text>
</comment>
<dbReference type="SUPFAM" id="SSF51556">
    <property type="entry name" value="Metallo-dependent hydrolases"/>
    <property type="match status" value="1"/>
</dbReference>
<evidence type="ECO:0000256" key="4">
    <source>
        <dbReference type="ARBA" id="ARBA00023211"/>
    </source>
</evidence>
<dbReference type="InterPro" id="IPR032466">
    <property type="entry name" value="Metal_Hydrolase"/>
</dbReference>
<organism evidence="9 10">
    <name type="scientific">Streptomyces xanthii</name>
    <dbReference type="NCBI Taxonomy" id="2768069"/>
    <lineage>
        <taxon>Bacteria</taxon>
        <taxon>Bacillati</taxon>
        <taxon>Actinomycetota</taxon>
        <taxon>Actinomycetes</taxon>
        <taxon>Kitasatosporales</taxon>
        <taxon>Streptomycetaceae</taxon>
        <taxon>Streptomyces</taxon>
    </lineage>
</organism>
<name>A0A7H1BG45_9ACTN</name>
<sequence length="565" mass="60097">MHDIRISGGRVVSVFTGETFAADVLVTGSDISGVVPPGTGGDAARTIDATGRLIVPGFIDAHMHIESSFLTPAPFAWLTLPRGTTTVLADPHEIVNVAGRAAMRWMIDAGQATPQTQVWGVPSCVPALAGFEHSGAHLDASDVDDLLKWDGVRALAEVMDYRAVVSGDPRMHSVIEAAREHGAILDGHCPGLSGEELSRYMATGIDSDHTKNTPEVVVEKARLGMTVMLQEKCLEPEVVRALLALPQLPPLCLVTDDLAADHILSHGHLDHIGRVAVAAGLPALDALRALTWTPAQRLRLPDRGVVAPGKRADLVLLDGALEDFAVDTVLAGGRVVASGGRAAYDEPAPADHPFARSVHVPGLPDDEYRWRVDLADGRHRFRALRVNPVDTYTEPTEVELDVVDGLVQWEGRTALCWVRNRHGRDHTACVPVTGMDLGDGAVTTTYAHDSHNLVTLGTTVTSMRAAAQAVLADEGGVAVARDGAVTARLSLGVGGVMSAASAQHVADASSRVRDELGAWGWRHRNPFMSVSTLTLAVSPTMKITDLGLVDVLARDWTPQVLDSCH</sequence>
<comment type="cofactor">
    <cofactor evidence="6">
        <name>Mn(2+)</name>
        <dbReference type="ChEBI" id="CHEBI:29035"/>
    </cofactor>
</comment>
<dbReference type="Pfam" id="PF13382">
    <property type="entry name" value="Adenine_deam_C"/>
    <property type="match status" value="1"/>
</dbReference>
<dbReference type="Proteomes" id="UP000516428">
    <property type="component" value="Chromosome"/>
</dbReference>
<evidence type="ECO:0000313" key="9">
    <source>
        <dbReference type="EMBL" id="QNS07700.1"/>
    </source>
</evidence>
<evidence type="ECO:0000259" key="8">
    <source>
        <dbReference type="Pfam" id="PF13382"/>
    </source>
</evidence>
<dbReference type="KEGG" id="sxn:IAG42_31580"/>
<dbReference type="PANTHER" id="PTHR11113:SF2">
    <property type="entry name" value="ADENINE DEAMINASE"/>
    <property type="match status" value="1"/>
</dbReference>
<evidence type="ECO:0000256" key="1">
    <source>
        <dbReference type="ARBA" id="ARBA00006773"/>
    </source>
</evidence>
<dbReference type="EC" id="3.5.4.2" evidence="2 6"/>
<keyword evidence="4 6" id="KW-0464">Manganese</keyword>
<proteinExistence type="inferred from homology"/>
<dbReference type="EMBL" id="CP061281">
    <property type="protein sequence ID" value="QNS07700.1"/>
    <property type="molecule type" value="Genomic_DNA"/>
</dbReference>
<dbReference type="SUPFAM" id="SSF51338">
    <property type="entry name" value="Composite domain of metallo-dependent hydrolases"/>
    <property type="match status" value="1"/>
</dbReference>
<dbReference type="Gene3D" id="2.30.40.10">
    <property type="entry name" value="Urease, subunit C, domain 1"/>
    <property type="match status" value="1"/>
</dbReference>
<dbReference type="InterPro" id="IPR011059">
    <property type="entry name" value="Metal-dep_hydrolase_composite"/>
</dbReference>
<protein>
    <recommendedName>
        <fullName evidence="2 6">Adenine deaminase</fullName>
        <shortName evidence="6">Adenase</shortName>
        <shortName evidence="6">Adenine aminase</shortName>
        <ecNumber evidence="2 6">3.5.4.2</ecNumber>
    </recommendedName>
</protein>
<dbReference type="Gene3D" id="3.20.20.140">
    <property type="entry name" value="Metal-dependent hydrolases"/>
    <property type="match status" value="1"/>
</dbReference>
<evidence type="ECO:0000256" key="2">
    <source>
        <dbReference type="ARBA" id="ARBA00012782"/>
    </source>
</evidence>
<dbReference type="InterPro" id="IPR006679">
    <property type="entry name" value="Adenine_deam"/>
</dbReference>
<comment type="catalytic activity">
    <reaction evidence="5 6">
        <text>adenine + H2O + H(+) = hypoxanthine + NH4(+)</text>
        <dbReference type="Rhea" id="RHEA:23688"/>
        <dbReference type="ChEBI" id="CHEBI:15377"/>
        <dbReference type="ChEBI" id="CHEBI:15378"/>
        <dbReference type="ChEBI" id="CHEBI:16708"/>
        <dbReference type="ChEBI" id="CHEBI:17368"/>
        <dbReference type="ChEBI" id="CHEBI:28938"/>
        <dbReference type="EC" id="3.5.4.2"/>
    </reaction>
</comment>
<feature type="domain" description="Amidohydrolase-related" evidence="7">
    <location>
        <begin position="54"/>
        <end position="336"/>
    </location>
</feature>
<dbReference type="HAMAP" id="MF_01518">
    <property type="entry name" value="Adenine_deamin"/>
    <property type="match status" value="1"/>
</dbReference>
<dbReference type="AlphaFoldDB" id="A0A7H1BG45"/>
<gene>
    <name evidence="6" type="primary">ade</name>
    <name evidence="9" type="ORF">IAG42_31580</name>
</gene>
<dbReference type="Pfam" id="PF01979">
    <property type="entry name" value="Amidohydro_1"/>
    <property type="match status" value="1"/>
</dbReference>
<dbReference type="GO" id="GO:0000034">
    <property type="term" value="F:adenine deaminase activity"/>
    <property type="evidence" value="ECO:0007669"/>
    <property type="project" value="UniProtKB-UniRule"/>
</dbReference>
<evidence type="ECO:0000313" key="10">
    <source>
        <dbReference type="Proteomes" id="UP000516428"/>
    </source>
</evidence>
<reference evidence="9 10" key="1">
    <citation type="submission" date="2020-09" db="EMBL/GenBank/DDBJ databases">
        <title>A novel species.</title>
        <authorList>
            <person name="Gao J."/>
        </authorList>
    </citation>
    <scope>NUCLEOTIDE SEQUENCE [LARGE SCALE GENOMIC DNA]</scope>
    <source>
        <strain evidence="9 10">CRXT-Y-14</strain>
    </source>
</reference>
<dbReference type="RefSeq" id="WP_188340362.1">
    <property type="nucleotide sequence ID" value="NZ_CP061281.1"/>
</dbReference>
<dbReference type="InterPro" id="IPR006680">
    <property type="entry name" value="Amidohydro-rel"/>
</dbReference>
<keyword evidence="10" id="KW-1185">Reference proteome</keyword>